<evidence type="ECO:0000256" key="5">
    <source>
        <dbReference type="SAM" id="Phobius"/>
    </source>
</evidence>
<evidence type="ECO:0000256" key="4">
    <source>
        <dbReference type="ARBA" id="ARBA00023136"/>
    </source>
</evidence>
<keyword evidence="4 5" id="KW-0472">Membrane</keyword>
<dbReference type="InterPro" id="IPR049452">
    <property type="entry name" value="Anoctamin_TM"/>
</dbReference>
<feature type="domain" description="Anoctamin transmembrane" evidence="6">
    <location>
        <begin position="685"/>
        <end position="1122"/>
    </location>
</feature>
<dbReference type="OMA" id="WERYNIT"/>
<dbReference type="GO" id="GO:0016020">
    <property type="term" value="C:membrane"/>
    <property type="evidence" value="ECO:0007669"/>
    <property type="project" value="UniProtKB-SubCell"/>
</dbReference>
<accession>A0A8S1TZN0</accession>
<feature type="transmembrane region" description="Helical" evidence="5">
    <location>
        <begin position="897"/>
        <end position="921"/>
    </location>
</feature>
<dbReference type="GO" id="GO:0005254">
    <property type="term" value="F:chloride channel activity"/>
    <property type="evidence" value="ECO:0007669"/>
    <property type="project" value="TreeGrafter"/>
</dbReference>
<keyword evidence="8" id="KW-1185">Reference proteome</keyword>
<evidence type="ECO:0000313" key="7">
    <source>
        <dbReference type="EMBL" id="CAD8157524.1"/>
    </source>
</evidence>
<name>A0A8S1TZN0_PAROT</name>
<feature type="transmembrane region" description="Helical" evidence="5">
    <location>
        <begin position="1002"/>
        <end position="1029"/>
    </location>
</feature>
<dbReference type="EMBL" id="CAJJDP010000034">
    <property type="protein sequence ID" value="CAD8157524.1"/>
    <property type="molecule type" value="Genomic_DNA"/>
</dbReference>
<evidence type="ECO:0000256" key="3">
    <source>
        <dbReference type="ARBA" id="ARBA00022989"/>
    </source>
</evidence>
<evidence type="ECO:0000313" key="8">
    <source>
        <dbReference type="Proteomes" id="UP000683925"/>
    </source>
</evidence>
<sequence>MSSRKSQYNFIQTNASKPSNNIFQSQLSQPTIRNKQTKKLEQVESYIQTFETYLKLLFGQEIGLEEEERLNGYKNVDCSDNNTLDLEQPEAIISLHNPDFVQDDQEFQYNQLEIFEQIIQSVLIDEQSNKEKLFLKAIEYVFLQLLDHKSYSVYDIRTRRLETQTNEQRNALYQLGSAQDLFYKSEQSPRSSYLMENNFQNKFQTQDYQKEEQNNIIQKLVTQFRQQLIGNIMANLGNINSISEYFQVDYQKLQYIQKKAYSQGEYLRQSGKFWHRTQKVTADILTLIRNILIVQFTRRGFQVKQQISEDGEKIFLLLYMSEKMLETAAENCQLPKKISYCFTDLLSQEPVDRQYRPLRLNGRLWRPQDYQISPYLKYLRPLITEQIQQINFKKVAREVGQTGLNIELFQYGKSDIHGDQDGPSDEEWTAYYKYLVHLNNHINLCRKEFQLKSDIALIIDKQKTVEQLVAIRTHSKHKQFDEFNEEEQKHIRDLHEEVQQLIIQSNSLVISSKLPQIKKIKLYLQQQLAHNYLKIFNESLKVANCTNHMLRTVWERYNITPFDLYAPFQIHKKDSSTRNIERYQLRWCRYIKNEKNDITLFPSNERLKLAYSVIQSCISLDTLIKLKLVNKIFCLHDFYELYGWCKNIQIAVSEQNKFYKKRPFDLVSDWEFNYKEPWVLPKERICSYFGEKIGLFLEFTTHHILCYSVLSILGFIFTIAMITSKELDKQTYTAIISIFSLLVMLWNSFVTDYWRTTQIKFNIRQGFNKRTQEKLVLMSFKGQQIRSVENDELNSLGSSQAQIISKLIISIFILILLIGSDFGVIIGIYFFNLFLKAKFKELNNEFYSLEIIISSSLNFGIQKLIEQYYEQIATFLTDFENFQISSQYETSYTIKKYTLYSLSGLFPLLVIQFLNSPFSLYCSEESCKNEIQYFFATTIFWIFTLQFIKYFRLYFQFKGQFHINQQIQNTDSLLQLVQDQSQKIPFWRSSEKDGIVDEYMEFFLFSTLINLFGCVFPLSVTLFWIWMILQVQTLKLKLCYQLQRPWPKNEGSLGVWDDLNQLINLVAILSNSGITSIYYKSRFLDDIILLFLTLLFYHFLIKCITLSLFGNPPRIMQQIIQRGKYIYKSNIQILMNKSRKEKQDKEQLQRNPIYKIFAAKEIYFTHNFETISSDEDISYFYSKNIGIISKRLVAEDEQLQQKLLEFPQNNDSQKQLLASNTGLKLFQDTIDYQSGSALFLKKEDQKSDALILKKQQTKQNEWEKKIKNVKTLDYQFLRDYFSKRISNWAFQFSSLRQDEKKLISDRIKIWRFLFRLNLLSNYTMLWSDFRIHLSQSFIQRKLKILHNLDYKRYKILRQSYDTQFEFYTDKAYIKFKKQLKQFGTELTQDEKCEQAVILQKKTNFITKKSWLNCRKVQIFRYRCLFFKGFRKQTIKKSSLQIAILQYEAKKKLSSVQFESDIHKKFSALVQYSSINQYTLDMFIDLFDQLEYEQKSSYIFQSTNGRLNNKIYHLQSLKSDIYKNVIDKSKDTYIFEQYTTKLEEYSLQYFIDEINPIPNIKIKKHIHDILWQVQIDEKEYLMQFFQVRHGQNLQFQKFYNSGYGVFLGQSKNYIRLLNIVDQIDDFLIKGYCVSLYSCSNSKSLYQVISFRRKHSLHYTVEELKQFLYSNLILLQKHKIANISIYNYILVQNEYMVLNSVTQETNSIQQLVQMIAEMILLKPIEDLQNAINTMDNPMQYLLSEIMLQHKSPTQIIEMISVQQRFVELDYYSLIEKVNNFKSQFILEQKYQTQQKKEINYQQYMELMKHQINFHFRIKQFKTALDLIQEVENYMKINSFQNDSNLLLCFINYFSKNLHSYLLKSNEIKKILDILLIYYFKISTLFALRLEINLENCKLIEALKRCKIQLRIIFRQLNLNIKLENLSDIEQSIILKRKIKQNNNQASSISSFDRLNLINTLRKNKDYIPIIIQYQTQIQRYLNQFQALRAIQTYFHQNYKLADIQFQEIIQNQQTIVFPEPRPLLLDIPLDCSTALINFEQTSPLDDEILENYGQESPNQLLTEENQLYYSQLLYYKFLQLIINFDQKNEQEQNHYKEFVALEGANTDLFNFYKNQLILLSKDNQSLFSTHTNENCEVGKYLKIREMKWNEINRKKFVNLIESDDDDFMKLQIIAISNLNPTLENRKILLAQCDQVQINSFQRLCQIKSIQQILHLDEFQPTPHNIKCQFSKQNIHLMKQFSFIKLLQDFHSQFQPQNDSWFFHQNLSELQIFYYLSICFAYSPKLIENLNLQKTQQLENAINQISQLASNPKFYCQSLKCIQINNQQIQELQFDISLSQQQQYQLFCQFLNCSIISHSNLKQSYMQIRQYLNRDFECSIIVLALLHSYIYFQQFDMFDLIYQFSQRLLNSQAFIFHKIHSGFDQDLQILENVYKNKSNCLPLPSKYLYEYTPNFLYFEDIKFNCQYLLFNLMINQDYHLISEILVETLSILQNQTQLSRLMHLFESFLDVVNAMMGNIEPKKQYITRLCEYKETTLMYALLAQLKCRFHLNLIDYENALKYSNKTLSYIDACLKQQRTIISIANNEIVQEYPINTTLQNFQFQVYEQLINESHDVDYIHLFNKDFVNEAILNHIRILINIEKDLPKFNLLFELQLELQNKIHINYLQMIYATYFSYLLNQNDQIQIENCFTDHSNYIEIQKLKIVNEEMKQSAYYALKFNLISEITEIDQKLKILDFQLNILLGTKNGINQKLLNTWILQCCQKGIDGYIKLQSKDKKLVHPYVSLMYLIQCQSFQFLNQKHQAQSLIEDTEVCLKEWFDIRQHPLKGLFFYYQGVHNRWLYSQYLICVEEIISLQQFDIVEIKFLVQGLINQEKQLIKIFDYFHSNLIKSIKTHLANFIYQSVGKRNQRQIVLGRTKLESIKILDDVILASAIGQLDGVTQFLDALAIFNYFETENKCIDLIRFALISQGK</sequence>
<dbReference type="InterPro" id="IPR007632">
    <property type="entry name" value="Anoctamin"/>
</dbReference>
<evidence type="ECO:0000256" key="2">
    <source>
        <dbReference type="ARBA" id="ARBA00022692"/>
    </source>
</evidence>
<evidence type="ECO:0000259" key="6">
    <source>
        <dbReference type="Pfam" id="PF04547"/>
    </source>
</evidence>
<feature type="transmembrane region" description="Helical" evidence="5">
    <location>
        <begin position="933"/>
        <end position="951"/>
    </location>
</feature>
<comment type="caution">
    <text evidence="7">The sequence shown here is derived from an EMBL/GenBank/DDBJ whole genome shotgun (WGS) entry which is preliminary data.</text>
</comment>
<dbReference type="Proteomes" id="UP000683925">
    <property type="component" value="Unassembled WGS sequence"/>
</dbReference>
<reference evidence="7" key="1">
    <citation type="submission" date="2021-01" db="EMBL/GenBank/DDBJ databases">
        <authorList>
            <consortium name="Genoscope - CEA"/>
            <person name="William W."/>
        </authorList>
    </citation>
    <scope>NUCLEOTIDE SEQUENCE</scope>
</reference>
<evidence type="ECO:0000256" key="1">
    <source>
        <dbReference type="ARBA" id="ARBA00004141"/>
    </source>
</evidence>
<dbReference type="PANTHER" id="PTHR12308:SF73">
    <property type="entry name" value="ANOCTAMIN"/>
    <property type="match status" value="1"/>
</dbReference>
<feature type="transmembrane region" description="Helical" evidence="5">
    <location>
        <begin position="734"/>
        <end position="754"/>
    </location>
</feature>
<comment type="subcellular location">
    <subcellularLocation>
        <location evidence="1">Membrane</location>
        <topology evidence="1">Multi-pass membrane protein</topology>
    </subcellularLocation>
</comment>
<dbReference type="OrthoDB" id="296386at2759"/>
<keyword evidence="2 5" id="KW-0812">Transmembrane</keyword>
<gene>
    <name evidence="7" type="ORF">POCTA_138.1.T0340016</name>
</gene>
<protein>
    <recommendedName>
        <fullName evidence="6">Anoctamin transmembrane domain-containing protein</fullName>
    </recommendedName>
</protein>
<dbReference type="Pfam" id="PF04547">
    <property type="entry name" value="Anoctamin"/>
    <property type="match status" value="1"/>
</dbReference>
<proteinExistence type="predicted"/>
<keyword evidence="3 5" id="KW-1133">Transmembrane helix</keyword>
<organism evidence="7 8">
    <name type="scientific">Paramecium octaurelia</name>
    <dbReference type="NCBI Taxonomy" id="43137"/>
    <lineage>
        <taxon>Eukaryota</taxon>
        <taxon>Sar</taxon>
        <taxon>Alveolata</taxon>
        <taxon>Ciliophora</taxon>
        <taxon>Intramacronucleata</taxon>
        <taxon>Oligohymenophorea</taxon>
        <taxon>Peniculida</taxon>
        <taxon>Parameciidae</taxon>
        <taxon>Paramecium</taxon>
    </lineage>
</organism>
<feature type="transmembrane region" description="Helical" evidence="5">
    <location>
        <begin position="704"/>
        <end position="722"/>
    </location>
</feature>
<dbReference type="PANTHER" id="PTHR12308">
    <property type="entry name" value="ANOCTAMIN"/>
    <property type="match status" value="1"/>
</dbReference>
<feature type="transmembrane region" description="Helical" evidence="5">
    <location>
        <begin position="1087"/>
        <end position="1109"/>
    </location>
</feature>
<feature type="transmembrane region" description="Helical" evidence="5">
    <location>
        <begin position="807"/>
        <end position="831"/>
    </location>
</feature>